<feature type="transmembrane region" description="Helical" evidence="7">
    <location>
        <begin position="12"/>
        <end position="31"/>
    </location>
</feature>
<comment type="caution">
    <text evidence="11">The sequence shown here is derived from an EMBL/GenBank/DDBJ whole genome shotgun (WGS) entry which is preliminary data.</text>
</comment>
<evidence type="ECO:0000313" key="11">
    <source>
        <dbReference type="EMBL" id="PAU80219.1"/>
    </source>
</evidence>
<dbReference type="AlphaFoldDB" id="A0A2A2F6E6"/>
<keyword evidence="7" id="KW-0406">Ion transport</keyword>
<dbReference type="Gene3D" id="2.30.30.60">
    <property type="match status" value="1"/>
</dbReference>
<dbReference type="SUPFAM" id="SSF50182">
    <property type="entry name" value="Sm-like ribonucleoproteins"/>
    <property type="match status" value="1"/>
</dbReference>
<keyword evidence="6 7" id="KW-0472">Membrane</keyword>
<keyword evidence="5 7" id="KW-1133">Transmembrane helix</keyword>
<dbReference type="InterPro" id="IPR011014">
    <property type="entry name" value="MscS_channel_TM-2"/>
</dbReference>
<evidence type="ECO:0000259" key="10">
    <source>
        <dbReference type="Pfam" id="PF21088"/>
    </source>
</evidence>
<dbReference type="SUPFAM" id="SSF82861">
    <property type="entry name" value="Mechanosensitive channel protein MscS (YggB), transmembrane region"/>
    <property type="match status" value="1"/>
</dbReference>
<proteinExistence type="inferred from homology"/>
<keyword evidence="7" id="KW-0813">Transport</keyword>
<dbReference type="PANTHER" id="PTHR30221:SF20">
    <property type="entry name" value="SMALL-CONDUCTANCE MECHANOSENSITIVE CHANNEL"/>
    <property type="match status" value="1"/>
</dbReference>
<keyword evidence="4 7" id="KW-0812">Transmembrane</keyword>
<dbReference type="InterPro" id="IPR049278">
    <property type="entry name" value="MS_channel_C"/>
</dbReference>
<sequence length="272" mass="30280">MTLETLGQWLRPLVWMALGLFLATMLGRMVERFGQGRLTRHQAVLFRRLVFYTVLGIAVALALQQSGFQIGVLLGAAGILTVALGFASQTSASNVISGLFLLAERPFELGHFIEVDGVRGEVVGIDLLSVKLRSLDNLYIRVPNETLIKTRVTNFTRFPVRRLDLPIGVAYGEDLEKVNAVLLALVDENPDCLEEPEPFIYLQQFGASSVDLQLSFWVRGLDLRRVRSDVMFAVKAAFDRESIEIPFPHTTLYAGQHSAPIPVAIHQHQDKP</sequence>
<dbReference type="SUPFAM" id="SSF82689">
    <property type="entry name" value="Mechanosensitive channel protein MscS (YggB), C-terminal domain"/>
    <property type="match status" value="1"/>
</dbReference>
<dbReference type="GO" id="GO:0005886">
    <property type="term" value="C:plasma membrane"/>
    <property type="evidence" value="ECO:0007669"/>
    <property type="project" value="UniProtKB-SubCell"/>
</dbReference>
<dbReference type="OrthoDB" id="6500477at2"/>
<evidence type="ECO:0000256" key="5">
    <source>
        <dbReference type="ARBA" id="ARBA00022989"/>
    </source>
</evidence>
<keyword evidence="3" id="KW-1003">Cell membrane</keyword>
<dbReference type="PANTHER" id="PTHR30221">
    <property type="entry name" value="SMALL-CONDUCTANCE MECHANOSENSITIVE CHANNEL"/>
    <property type="match status" value="1"/>
</dbReference>
<dbReference type="GO" id="GO:0008381">
    <property type="term" value="F:mechanosensitive monoatomic ion channel activity"/>
    <property type="evidence" value="ECO:0007669"/>
    <property type="project" value="InterPro"/>
</dbReference>
<dbReference type="InterPro" id="IPR011066">
    <property type="entry name" value="MscS_channel_C_sf"/>
</dbReference>
<dbReference type="Gene3D" id="3.30.70.100">
    <property type="match status" value="1"/>
</dbReference>
<dbReference type="InterPro" id="IPR006685">
    <property type="entry name" value="MscS_channel_2nd"/>
</dbReference>
<dbReference type="EMBL" id="NSKD01000004">
    <property type="protein sequence ID" value="PAU80219.1"/>
    <property type="molecule type" value="Genomic_DNA"/>
</dbReference>
<dbReference type="Pfam" id="PF00924">
    <property type="entry name" value="MS_channel_2nd"/>
    <property type="match status" value="1"/>
</dbReference>
<reference evidence="11 12" key="1">
    <citation type="submission" date="2017-08" db="EMBL/GenBank/DDBJ databases">
        <title>Halovibrio sewagensis sp. nov., isolated from wastewater of high salinity.</title>
        <authorList>
            <person name="Dong X."/>
            <person name="Zhang G."/>
        </authorList>
    </citation>
    <scope>NUCLEOTIDE SEQUENCE [LARGE SCALE GENOMIC DNA]</scope>
    <source>
        <strain evidence="11 12">YL5-2</strain>
    </source>
</reference>
<evidence type="ECO:0000256" key="1">
    <source>
        <dbReference type="ARBA" id="ARBA00004651"/>
    </source>
</evidence>
<evidence type="ECO:0000256" key="7">
    <source>
        <dbReference type="RuleBase" id="RU369025"/>
    </source>
</evidence>
<feature type="transmembrane region" description="Helical" evidence="7">
    <location>
        <begin position="68"/>
        <end position="87"/>
    </location>
</feature>
<name>A0A2A2F6E6_9GAMM</name>
<comment type="subcellular location">
    <subcellularLocation>
        <location evidence="7">Cell inner membrane</location>
        <topology evidence="7">Multi-pass membrane protein</topology>
    </subcellularLocation>
    <subcellularLocation>
        <location evidence="1">Cell membrane</location>
        <topology evidence="1">Multi-pass membrane protein</topology>
    </subcellularLocation>
</comment>
<dbReference type="Pfam" id="PF21082">
    <property type="entry name" value="MS_channel_3rd"/>
    <property type="match status" value="1"/>
</dbReference>
<dbReference type="Pfam" id="PF21088">
    <property type="entry name" value="MS_channel_1st"/>
    <property type="match status" value="1"/>
</dbReference>
<protein>
    <recommendedName>
        <fullName evidence="7">Small-conductance mechanosensitive channel</fullName>
    </recommendedName>
</protein>
<feature type="domain" description="Mechanosensitive ion channel MscS C-terminal" evidence="9">
    <location>
        <begin position="164"/>
        <end position="245"/>
    </location>
</feature>
<keyword evidence="7" id="KW-0997">Cell inner membrane</keyword>
<organism evidence="11 12">
    <name type="scientific">Halovibrio salipaludis</name>
    <dbReference type="NCBI Taxonomy" id="2032626"/>
    <lineage>
        <taxon>Bacteria</taxon>
        <taxon>Pseudomonadati</taxon>
        <taxon>Pseudomonadota</taxon>
        <taxon>Gammaproteobacteria</taxon>
        <taxon>Oceanospirillales</taxon>
        <taxon>Halomonadaceae</taxon>
        <taxon>Halovibrio</taxon>
    </lineage>
</organism>
<accession>A0A2A2F6E6</accession>
<dbReference type="Gene3D" id="1.10.287.1260">
    <property type="match status" value="1"/>
</dbReference>
<feature type="domain" description="Mechanosensitive ion channel transmembrane helices 2/3" evidence="10">
    <location>
        <begin position="49"/>
        <end position="89"/>
    </location>
</feature>
<feature type="transmembrane region" description="Helical" evidence="7">
    <location>
        <begin position="43"/>
        <end position="62"/>
    </location>
</feature>
<evidence type="ECO:0000256" key="6">
    <source>
        <dbReference type="ARBA" id="ARBA00023136"/>
    </source>
</evidence>
<evidence type="ECO:0000256" key="4">
    <source>
        <dbReference type="ARBA" id="ARBA00022692"/>
    </source>
</evidence>
<comment type="function">
    <text evidence="7">Mechanosensitive channel that participates in the regulation of osmotic pressure changes within the cell, opening in response to stretch forces in the membrane lipid bilayer, without the need for other proteins. Contributes to normal resistance to hypoosmotic shock. Forms an ion channel of 1.0 nanosiemens conductance with a slight preference for anions.</text>
</comment>
<dbReference type="Proteomes" id="UP000218896">
    <property type="component" value="Unassembled WGS sequence"/>
</dbReference>
<dbReference type="InterPro" id="IPR045275">
    <property type="entry name" value="MscS_archaea/bacteria_type"/>
</dbReference>
<comment type="similarity">
    <text evidence="2 7">Belongs to the MscS (TC 1.A.23) family.</text>
</comment>
<keyword evidence="7" id="KW-0407">Ion channel</keyword>
<dbReference type="InterPro" id="IPR010920">
    <property type="entry name" value="LSM_dom_sf"/>
</dbReference>
<gene>
    <name evidence="11" type="ORF">CK501_10320</name>
</gene>
<evidence type="ECO:0000259" key="9">
    <source>
        <dbReference type="Pfam" id="PF21082"/>
    </source>
</evidence>
<keyword evidence="12" id="KW-1185">Reference proteome</keyword>
<dbReference type="InterPro" id="IPR049142">
    <property type="entry name" value="MS_channel_1st"/>
</dbReference>
<evidence type="ECO:0000313" key="12">
    <source>
        <dbReference type="Proteomes" id="UP000218896"/>
    </source>
</evidence>
<dbReference type="InterPro" id="IPR023408">
    <property type="entry name" value="MscS_beta-dom_sf"/>
</dbReference>
<comment type="subunit">
    <text evidence="7">Homoheptamer.</text>
</comment>
<evidence type="ECO:0000256" key="2">
    <source>
        <dbReference type="ARBA" id="ARBA00008017"/>
    </source>
</evidence>
<evidence type="ECO:0000256" key="3">
    <source>
        <dbReference type="ARBA" id="ARBA00022475"/>
    </source>
</evidence>
<comment type="caution">
    <text evidence="7">Lacks conserved residue(s) required for the propagation of feature annotation.</text>
</comment>
<feature type="domain" description="Mechanosensitive ion channel MscS" evidence="8">
    <location>
        <begin position="91"/>
        <end position="157"/>
    </location>
</feature>
<evidence type="ECO:0000259" key="8">
    <source>
        <dbReference type="Pfam" id="PF00924"/>
    </source>
</evidence>